<dbReference type="Proteomes" id="UP000550736">
    <property type="component" value="Unassembled WGS sequence"/>
</dbReference>
<dbReference type="GO" id="GO:0003700">
    <property type="term" value="F:DNA-binding transcription factor activity"/>
    <property type="evidence" value="ECO:0007669"/>
    <property type="project" value="InterPro"/>
</dbReference>
<keyword evidence="2" id="KW-1133">Transmembrane helix</keyword>
<dbReference type="AlphaFoldDB" id="A0A7X9ZKS9"/>
<evidence type="ECO:0000259" key="3">
    <source>
        <dbReference type="PROSITE" id="PS50937"/>
    </source>
</evidence>
<dbReference type="Gene3D" id="1.10.1660.10">
    <property type="match status" value="1"/>
</dbReference>
<dbReference type="EMBL" id="JABBMI010000069">
    <property type="protein sequence ID" value="NMK54782.1"/>
    <property type="molecule type" value="Genomic_DNA"/>
</dbReference>
<dbReference type="InterPro" id="IPR009061">
    <property type="entry name" value="DNA-bd_dom_put_sf"/>
</dbReference>
<evidence type="ECO:0000313" key="4">
    <source>
        <dbReference type="EMBL" id="NMK54782.1"/>
    </source>
</evidence>
<name>A0A7X9ZKS9_STACP</name>
<sequence length="238" mass="27486">MSNYTTGEIAQKCSVSVRTVQYYDKQGILSPSQMTDANRRLYTDQEVKKLELIILLKELGCSIKDIRLLLKNNQSLKALNAMLKVKEEELQEDIKSKEVIIKKIKDICKYFNTTSNSPITHLYDIDHVMKQTSNLNSFRKKMWFSTGVISLIQYTGLIATIVKKDKTPFISTVPITFSYALILTFFYKNNVSYLCPNCQNVFNPNTFDFIRAQHTPNTRKLKCPKCHETHFCVEVSKT</sequence>
<dbReference type="PANTHER" id="PTHR30204">
    <property type="entry name" value="REDOX-CYCLING DRUG-SENSING TRANSCRIPTIONAL ACTIVATOR SOXR"/>
    <property type="match status" value="1"/>
</dbReference>
<accession>A0A7X9ZKS9</accession>
<keyword evidence="2" id="KW-0812">Transmembrane</keyword>
<feature type="transmembrane region" description="Helical" evidence="2">
    <location>
        <begin position="169"/>
        <end position="187"/>
    </location>
</feature>
<dbReference type="EMBL" id="JABBLX010000023">
    <property type="protein sequence ID" value="NMK97906.1"/>
    <property type="molecule type" value="Genomic_DNA"/>
</dbReference>
<feature type="transmembrane region" description="Helical" evidence="2">
    <location>
        <begin position="142"/>
        <end position="162"/>
    </location>
</feature>
<dbReference type="Proteomes" id="UP000538955">
    <property type="component" value="Unassembled WGS sequence"/>
</dbReference>
<keyword evidence="6" id="KW-1185">Reference proteome</keyword>
<evidence type="ECO:0000256" key="2">
    <source>
        <dbReference type="SAM" id="Phobius"/>
    </source>
</evidence>
<dbReference type="PANTHER" id="PTHR30204:SF96">
    <property type="entry name" value="CHROMOSOME-ANCHORING PROTEIN RACA"/>
    <property type="match status" value="1"/>
</dbReference>
<organism evidence="5 7">
    <name type="scientific">Staphylococcus capitis</name>
    <dbReference type="NCBI Taxonomy" id="29388"/>
    <lineage>
        <taxon>Bacteria</taxon>
        <taxon>Bacillati</taxon>
        <taxon>Bacillota</taxon>
        <taxon>Bacilli</taxon>
        <taxon>Bacillales</taxon>
        <taxon>Staphylococcaceae</taxon>
        <taxon>Staphylococcus</taxon>
    </lineage>
</organism>
<protein>
    <submittedName>
        <fullName evidence="5">MerR family transcriptional regulator</fullName>
    </submittedName>
</protein>
<dbReference type="RefSeq" id="WP_023351152.1">
    <property type="nucleotide sequence ID" value="NZ_CP023966.1"/>
</dbReference>
<keyword evidence="1" id="KW-0238">DNA-binding</keyword>
<evidence type="ECO:0000256" key="1">
    <source>
        <dbReference type="ARBA" id="ARBA00023125"/>
    </source>
</evidence>
<comment type="caution">
    <text evidence="5">The sequence shown here is derived from an EMBL/GenBank/DDBJ whole genome shotgun (WGS) entry which is preliminary data.</text>
</comment>
<dbReference type="Pfam" id="PF13411">
    <property type="entry name" value="MerR_1"/>
    <property type="match status" value="1"/>
</dbReference>
<dbReference type="SUPFAM" id="SSF46955">
    <property type="entry name" value="Putative DNA-binding domain"/>
    <property type="match status" value="1"/>
</dbReference>
<dbReference type="PROSITE" id="PS50937">
    <property type="entry name" value="HTH_MERR_2"/>
    <property type="match status" value="1"/>
</dbReference>
<feature type="domain" description="HTH merR-type" evidence="3">
    <location>
        <begin position="3"/>
        <end position="72"/>
    </location>
</feature>
<gene>
    <name evidence="5" type="ORF">HHM13_07355</name>
    <name evidence="4" type="ORF">HHM24_08610</name>
</gene>
<evidence type="ECO:0000313" key="6">
    <source>
        <dbReference type="Proteomes" id="UP000538955"/>
    </source>
</evidence>
<evidence type="ECO:0000313" key="5">
    <source>
        <dbReference type="EMBL" id="NMK97906.1"/>
    </source>
</evidence>
<evidence type="ECO:0000313" key="7">
    <source>
        <dbReference type="Proteomes" id="UP000550736"/>
    </source>
</evidence>
<dbReference type="CDD" id="cd01106">
    <property type="entry name" value="HTH_TipAL-Mta"/>
    <property type="match status" value="1"/>
</dbReference>
<dbReference type="InterPro" id="IPR000551">
    <property type="entry name" value="MerR-type_HTH_dom"/>
</dbReference>
<dbReference type="SMART" id="SM00422">
    <property type="entry name" value="HTH_MERR"/>
    <property type="match status" value="1"/>
</dbReference>
<dbReference type="GO" id="GO:0003677">
    <property type="term" value="F:DNA binding"/>
    <property type="evidence" value="ECO:0007669"/>
    <property type="project" value="UniProtKB-KW"/>
</dbReference>
<reference evidence="6 7" key="1">
    <citation type="submission" date="2020-04" db="EMBL/GenBank/DDBJ databases">
        <title>The Epidemiology and Molecular Characteristics of Linezolid-Resistant Staphylococcus capitis in Huashan Hospital, Shanghai.</title>
        <authorList>
            <person name="Ding L."/>
            <person name="Li P."/>
            <person name="Yang Y."/>
            <person name="Lin D."/>
            <person name="Xu X."/>
        </authorList>
    </citation>
    <scope>NUCLEOTIDE SEQUENCE [LARGE SCALE GENOMIC DNA]</scope>
    <source>
        <strain evidence="5 7">12-86</strain>
        <strain evidence="4 6">17-84</strain>
    </source>
</reference>
<keyword evidence="2" id="KW-0472">Membrane</keyword>
<proteinExistence type="predicted"/>
<dbReference type="PRINTS" id="PR00040">
    <property type="entry name" value="HTHMERR"/>
</dbReference>
<dbReference type="InterPro" id="IPR047057">
    <property type="entry name" value="MerR_fam"/>
</dbReference>